<reference evidence="1" key="1">
    <citation type="submission" date="2018-02" db="EMBL/GenBank/DDBJ databases">
        <title>The genomes of Aspergillus section Nigri reveals drivers in fungal speciation.</title>
        <authorList>
            <consortium name="DOE Joint Genome Institute"/>
            <person name="Vesth T.C."/>
            <person name="Nybo J."/>
            <person name="Theobald S."/>
            <person name="Brandl J."/>
            <person name="Frisvad J.C."/>
            <person name="Nielsen K.F."/>
            <person name="Lyhne E.K."/>
            <person name="Kogle M.E."/>
            <person name="Kuo A."/>
            <person name="Riley R."/>
            <person name="Clum A."/>
            <person name="Nolan M."/>
            <person name="Lipzen A."/>
            <person name="Salamov A."/>
            <person name="Henrissat B."/>
            <person name="Wiebenga A."/>
            <person name="De vries R.P."/>
            <person name="Grigoriev I.V."/>
            <person name="Mortensen U.H."/>
            <person name="Andersen M.R."/>
            <person name="Baker S.E."/>
        </authorList>
    </citation>
    <scope>NUCLEOTIDE SEQUENCE</scope>
    <source>
        <strain evidence="1">CBS 621.78</strain>
    </source>
</reference>
<gene>
    <name evidence="1" type="ORF">BO95DRAFT_126808</name>
</gene>
<keyword evidence="2" id="KW-1185">Reference proteome</keyword>
<accession>A0ACD1G9K6</accession>
<dbReference type="EMBL" id="KZ825341">
    <property type="protein sequence ID" value="RAH45920.1"/>
    <property type="molecule type" value="Genomic_DNA"/>
</dbReference>
<protein>
    <submittedName>
        <fullName evidence="1">Uncharacterized protein</fullName>
    </submittedName>
</protein>
<organism evidence="1 2">
    <name type="scientific">Aspergillus brunneoviolaceus CBS 621.78</name>
    <dbReference type="NCBI Taxonomy" id="1450534"/>
    <lineage>
        <taxon>Eukaryota</taxon>
        <taxon>Fungi</taxon>
        <taxon>Dikarya</taxon>
        <taxon>Ascomycota</taxon>
        <taxon>Pezizomycotina</taxon>
        <taxon>Eurotiomycetes</taxon>
        <taxon>Eurotiomycetidae</taxon>
        <taxon>Eurotiales</taxon>
        <taxon>Aspergillaceae</taxon>
        <taxon>Aspergillus</taxon>
        <taxon>Aspergillus subgen. Circumdati</taxon>
    </lineage>
</organism>
<dbReference type="Proteomes" id="UP000249057">
    <property type="component" value="Unassembled WGS sequence"/>
</dbReference>
<sequence>MDMEAPRPRAALRCLVVGTFIPVPLNQDENKENASPGAGFPANRDMEDRVLTRSQVLYSTRDFVPVTTSRYGVVFLFFSFFLFFVWCRLQTVWYYNHCSIATHPMLAGLIVLLPGNDLECATFAALCQLTRSGAEVEGIAAVPMDPPETT</sequence>
<proteinExistence type="predicted"/>
<evidence type="ECO:0000313" key="2">
    <source>
        <dbReference type="Proteomes" id="UP000249057"/>
    </source>
</evidence>
<name>A0ACD1G9K6_9EURO</name>
<evidence type="ECO:0000313" key="1">
    <source>
        <dbReference type="EMBL" id="RAH45920.1"/>
    </source>
</evidence>